<protein>
    <submittedName>
        <fullName evidence="9">NADH dehydrogenase</fullName>
    </submittedName>
</protein>
<evidence type="ECO:0000259" key="8">
    <source>
        <dbReference type="Pfam" id="PF07992"/>
    </source>
</evidence>
<keyword evidence="10" id="KW-1185">Reference proteome</keyword>
<dbReference type="InterPro" id="IPR016156">
    <property type="entry name" value="FAD/NAD-linked_Rdtase_dimer_sf"/>
</dbReference>
<accession>A0ABQ5NP53</accession>
<evidence type="ECO:0000259" key="7">
    <source>
        <dbReference type="Pfam" id="PF02852"/>
    </source>
</evidence>
<evidence type="ECO:0000256" key="2">
    <source>
        <dbReference type="ARBA" id="ARBA00009130"/>
    </source>
</evidence>
<organism evidence="9 10">
    <name type="scientific">Lysinibacillus piscis</name>
    <dbReference type="NCBI Taxonomy" id="2518931"/>
    <lineage>
        <taxon>Bacteria</taxon>
        <taxon>Bacillati</taxon>
        <taxon>Bacillota</taxon>
        <taxon>Bacilli</taxon>
        <taxon>Bacillales</taxon>
        <taxon>Bacillaceae</taxon>
        <taxon>Lysinibacillus</taxon>
    </lineage>
</organism>
<dbReference type="InterPro" id="IPR004099">
    <property type="entry name" value="Pyr_nucl-diS_OxRdtase_dimer"/>
</dbReference>
<dbReference type="Proteomes" id="UP001065593">
    <property type="component" value="Unassembled WGS sequence"/>
</dbReference>
<comment type="similarity">
    <text evidence="2">Belongs to the class-III pyridine nucleotide-disulfide oxidoreductase family.</text>
</comment>
<dbReference type="Gene3D" id="3.50.50.60">
    <property type="entry name" value="FAD/NAD(P)-binding domain"/>
    <property type="match status" value="2"/>
</dbReference>
<evidence type="ECO:0000256" key="5">
    <source>
        <dbReference type="ARBA" id="ARBA00023002"/>
    </source>
</evidence>
<dbReference type="Pfam" id="PF07992">
    <property type="entry name" value="Pyr_redox_2"/>
    <property type="match status" value="1"/>
</dbReference>
<comment type="caution">
    <text evidence="9">The sequence shown here is derived from an EMBL/GenBank/DDBJ whole genome shotgun (WGS) entry which is preliminary data.</text>
</comment>
<keyword evidence="3" id="KW-0285">Flavoprotein</keyword>
<gene>
    <name evidence="9" type="ORF">LYSBPC_32890</name>
</gene>
<name>A0ABQ5NP53_9BACI</name>
<keyword evidence="6" id="KW-0676">Redox-active center</keyword>
<evidence type="ECO:0000256" key="3">
    <source>
        <dbReference type="ARBA" id="ARBA00022630"/>
    </source>
</evidence>
<feature type="domain" description="Pyridine nucleotide-disulphide oxidoreductase dimerisation" evidence="7">
    <location>
        <begin position="327"/>
        <end position="429"/>
    </location>
</feature>
<keyword evidence="5" id="KW-0560">Oxidoreductase</keyword>
<sequence length="444" mass="48289">MKYVIIGGDAAGMSAAMEIQRNVPHAEITSLEQGFIYSYGQCGLPYVVDGRISSTKRLIARDVATFRDKYGIDARVGHEVAGIDVERQLVFGMQASGEPFEVAYDKLLIATGASPIIPVEKGTDLAGIHTIKTIPQLEDLLADLTATIEQVTIIGGGYIGLEMAETIHACGKKVRLIQRSSHVAKTLDEELTQHIHEEAKLQGVELVLNANLQAFEGHKRVERVVTDQGVFATDLVIMAVGIKPNTQFLAGTGVALAKNGAVLVNRYLGTSVDNIYAAGDCATHYHLVTERLDYMPLGTTANKQGRLAGLNMAGKFAPFRGIVGTSIFKFFNLTIASTGINERKAQEIGIDYEAFKLSARHIAGYYPGAKRIYMKVIVRKRDQQLLGAQIVGPAGVDKRIDVFATALHNKMTLPDLLDLDLAYAPPFNGVWDPLQQLARINGRE</sequence>
<dbReference type="InterPro" id="IPR050260">
    <property type="entry name" value="FAD-bd_OxRdtase"/>
</dbReference>
<dbReference type="PANTHER" id="PTHR43429:SF1">
    <property type="entry name" value="NAD(P)H SULFUR OXIDOREDUCTASE (COA-DEPENDENT)"/>
    <property type="match status" value="1"/>
</dbReference>
<dbReference type="SUPFAM" id="SSF51905">
    <property type="entry name" value="FAD/NAD(P)-binding domain"/>
    <property type="match status" value="1"/>
</dbReference>
<evidence type="ECO:0000313" key="10">
    <source>
        <dbReference type="Proteomes" id="UP001065593"/>
    </source>
</evidence>
<dbReference type="InterPro" id="IPR023753">
    <property type="entry name" value="FAD/NAD-binding_dom"/>
</dbReference>
<evidence type="ECO:0000256" key="4">
    <source>
        <dbReference type="ARBA" id="ARBA00022827"/>
    </source>
</evidence>
<dbReference type="Pfam" id="PF02852">
    <property type="entry name" value="Pyr_redox_dim"/>
    <property type="match status" value="1"/>
</dbReference>
<evidence type="ECO:0000256" key="1">
    <source>
        <dbReference type="ARBA" id="ARBA00001974"/>
    </source>
</evidence>
<dbReference type="InterPro" id="IPR036188">
    <property type="entry name" value="FAD/NAD-bd_sf"/>
</dbReference>
<feature type="domain" description="FAD/NAD(P)-binding" evidence="8">
    <location>
        <begin position="1"/>
        <end position="288"/>
    </location>
</feature>
<dbReference type="PRINTS" id="PR00411">
    <property type="entry name" value="PNDRDTASEI"/>
</dbReference>
<comment type="cofactor">
    <cofactor evidence="1">
        <name>FAD</name>
        <dbReference type="ChEBI" id="CHEBI:57692"/>
    </cofactor>
</comment>
<dbReference type="PRINTS" id="PR00368">
    <property type="entry name" value="FADPNR"/>
</dbReference>
<dbReference type="SUPFAM" id="SSF55424">
    <property type="entry name" value="FAD/NAD-linked reductases, dimerisation (C-terminal) domain"/>
    <property type="match status" value="1"/>
</dbReference>
<dbReference type="EMBL" id="BRZA01000006">
    <property type="protein sequence ID" value="GLC90162.1"/>
    <property type="molecule type" value="Genomic_DNA"/>
</dbReference>
<keyword evidence="4" id="KW-0274">FAD</keyword>
<dbReference type="PANTHER" id="PTHR43429">
    <property type="entry name" value="PYRIDINE NUCLEOTIDE-DISULFIDE OXIDOREDUCTASE DOMAIN-CONTAINING"/>
    <property type="match status" value="1"/>
</dbReference>
<proteinExistence type="inferred from homology"/>
<dbReference type="RefSeq" id="WP_264990076.1">
    <property type="nucleotide sequence ID" value="NZ_BRZA01000006.1"/>
</dbReference>
<reference evidence="9" key="1">
    <citation type="submission" date="2022-08" db="EMBL/GenBank/DDBJ databases">
        <title>Draft genome sequence of Lysinibacillus sp. strain KH24.</title>
        <authorList>
            <person name="Kanbe H."/>
            <person name="Itoh H."/>
        </authorList>
    </citation>
    <scope>NUCLEOTIDE SEQUENCE</scope>
    <source>
        <strain evidence="9">KH24</strain>
    </source>
</reference>
<evidence type="ECO:0000313" key="9">
    <source>
        <dbReference type="EMBL" id="GLC90162.1"/>
    </source>
</evidence>
<evidence type="ECO:0000256" key="6">
    <source>
        <dbReference type="ARBA" id="ARBA00023284"/>
    </source>
</evidence>